<accession>A0A0J9CWL6</accession>
<reference evidence="3 4" key="1">
    <citation type="submission" date="2017-04" db="EMBL/GenBank/DDBJ databases">
        <title>Characterization, genome and methylation analysis of a phthalic acid esters degrading strain Sphingobium yanoikuyae SHJ.</title>
        <authorList>
            <person name="Feng L."/>
        </authorList>
    </citation>
    <scope>NUCLEOTIDE SEQUENCE [LARGE SCALE GENOMIC DNA]</scope>
    <source>
        <strain evidence="3 4">SHJ</strain>
    </source>
</reference>
<evidence type="ECO:0000313" key="4">
    <source>
        <dbReference type="Proteomes" id="UP000037029"/>
    </source>
</evidence>
<evidence type="ECO:0000259" key="2">
    <source>
        <dbReference type="Pfam" id="PF10686"/>
    </source>
</evidence>
<organism evidence="3 4">
    <name type="scientific">Sphingobium yanoikuyae</name>
    <name type="common">Sphingomonas yanoikuyae</name>
    <dbReference type="NCBI Taxonomy" id="13690"/>
    <lineage>
        <taxon>Bacteria</taxon>
        <taxon>Pseudomonadati</taxon>
        <taxon>Pseudomonadota</taxon>
        <taxon>Alphaproteobacteria</taxon>
        <taxon>Sphingomonadales</taxon>
        <taxon>Sphingomonadaceae</taxon>
        <taxon>Sphingobium</taxon>
    </lineage>
</organism>
<sequence length="327" mass="36227">MTKIHRSVRPFSDIAEFIAQETMAGTTDDFHAAFSSDLDGVRIGRGEEEMATDMPDPREAQLAVELIVTTLFDLLRDTRLQPAAERLAWGIVNSFHHVADQWQGQADKATRDVQDLLRRADGSEIHGVELEQAQDELEFLDEATDALRCMRDHAADVFHTETGRPWSAPKGSLVSSKRTASVIAATDFLAARRQRRIDAHNPQGPVVIFSGGADCWFDDRLIWAKLDDAKSRNPAMVLATTAQDKGCDAMAAAWAASRKVTLITFRLSAKLGKRAGFVRNEQLVGLRPVEALVCEGSGLQSHLARLVKEKRIPARFVRLSDQGWEAQ</sequence>
<dbReference type="AlphaFoldDB" id="A0A0J9CWL6"/>
<dbReference type="Proteomes" id="UP000037029">
    <property type="component" value="Chromosome"/>
</dbReference>
<keyword evidence="1" id="KW-0175">Coiled coil</keyword>
<dbReference type="RefSeq" id="WP_048938816.1">
    <property type="nucleotide sequence ID" value="NZ_CP020925.1"/>
</dbReference>
<evidence type="ECO:0000313" key="3">
    <source>
        <dbReference type="EMBL" id="ATP19205.1"/>
    </source>
</evidence>
<dbReference type="Pfam" id="PF10686">
    <property type="entry name" value="YAcAr"/>
    <property type="match status" value="1"/>
</dbReference>
<gene>
    <name evidence="3" type="ORF">BV87_12905</name>
</gene>
<dbReference type="InterPro" id="IPR019627">
    <property type="entry name" value="YAcAr"/>
</dbReference>
<feature type="coiled-coil region" evidence="1">
    <location>
        <begin position="99"/>
        <end position="150"/>
    </location>
</feature>
<name>A0A0J9CWL6_SPHYA</name>
<protein>
    <submittedName>
        <fullName evidence="3">DUF2493 domain-containing protein</fullName>
    </submittedName>
</protein>
<proteinExistence type="predicted"/>
<evidence type="ECO:0000256" key="1">
    <source>
        <dbReference type="SAM" id="Coils"/>
    </source>
</evidence>
<dbReference type="EMBL" id="CP020925">
    <property type="protein sequence ID" value="ATP19205.1"/>
    <property type="molecule type" value="Genomic_DNA"/>
</dbReference>
<feature type="domain" description="YspA cpYpsA-related SLOG" evidence="2">
    <location>
        <begin position="205"/>
        <end position="269"/>
    </location>
</feature>